<accession>A0A2T2N8Q6</accession>
<evidence type="ECO:0000259" key="3">
    <source>
        <dbReference type="Pfam" id="PF17111"/>
    </source>
</evidence>
<dbReference type="Proteomes" id="UP000240883">
    <property type="component" value="Unassembled WGS sequence"/>
</dbReference>
<gene>
    <name evidence="4" type="ORF">BS50DRAFT_651204</name>
</gene>
<keyword evidence="2" id="KW-1133">Transmembrane helix</keyword>
<keyword evidence="5" id="KW-1185">Reference proteome</keyword>
<dbReference type="AlphaFoldDB" id="A0A2T2N8Q6"/>
<evidence type="ECO:0000256" key="1">
    <source>
        <dbReference type="SAM" id="Coils"/>
    </source>
</evidence>
<proteinExistence type="predicted"/>
<dbReference type="EMBL" id="KZ678143">
    <property type="protein sequence ID" value="PSN61793.1"/>
    <property type="molecule type" value="Genomic_DNA"/>
</dbReference>
<name>A0A2T2N8Q6_CORCC</name>
<keyword evidence="2" id="KW-0472">Membrane</keyword>
<dbReference type="Pfam" id="PF17111">
    <property type="entry name" value="PigL_N"/>
    <property type="match status" value="1"/>
</dbReference>
<keyword evidence="2" id="KW-0812">Transmembrane</keyword>
<feature type="transmembrane region" description="Helical" evidence="2">
    <location>
        <begin position="6"/>
        <end position="26"/>
    </location>
</feature>
<feature type="domain" description="Azaphilone pigments biosynthesis cluster protein L N-terminal" evidence="3">
    <location>
        <begin position="2"/>
        <end position="145"/>
    </location>
</feature>
<evidence type="ECO:0000313" key="5">
    <source>
        <dbReference type="Proteomes" id="UP000240883"/>
    </source>
</evidence>
<keyword evidence="1" id="KW-0175">Coiled coil</keyword>
<dbReference type="InterPro" id="IPR031348">
    <property type="entry name" value="PigL_N"/>
</dbReference>
<sequence length="145" mass="16135">ISDPVSVGASVIGILGVTLHAIHLLWDDVKGIKDAPEEIGRLKEDLQEVISLLEQLNKVTEQVKQNIISAEVRDALRVSLARCDVACRKFQEKLRHWKKRSGDGPMHWLDRAYTGTLGQKHLQLLCTRIETCKSTIIAATSTANL</sequence>
<reference evidence="4 5" key="1">
    <citation type="journal article" date="2018" name="Front. Microbiol.">
        <title>Genome-Wide Analysis of Corynespora cassiicola Leaf Fall Disease Putative Effectors.</title>
        <authorList>
            <person name="Lopez D."/>
            <person name="Ribeiro S."/>
            <person name="Label P."/>
            <person name="Fumanal B."/>
            <person name="Venisse J.S."/>
            <person name="Kohler A."/>
            <person name="de Oliveira R.R."/>
            <person name="Labutti K."/>
            <person name="Lipzen A."/>
            <person name="Lail K."/>
            <person name="Bauer D."/>
            <person name="Ohm R.A."/>
            <person name="Barry K.W."/>
            <person name="Spatafora J."/>
            <person name="Grigoriev I.V."/>
            <person name="Martin F.M."/>
            <person name="Pujade-Renaud V."/>
        </authorList>
    </citation>
    <scope>NUCLEOTIDE SEQUENCE [LARGE SCALE GENOMIC DNA]</scope>
    <source>
        <strain evidence="4 5">Philippines</strain>
    </source>
</reference>
<dbReference type="OrthoDB" id="432483at2759"/>
<protein>
    <recommendedName>
        <fullName evidence="3">Azaphilone pigments biosynthesis cluster protein L N-terminal domain-containing protein</fullName>
    </recommendedName>
</protein>
<dbReference type="STRING" id="1448308.A0A2T2N8Q6"/>
<organism evidence="4 5">
    <name type="scientific">Corynespora cassiicola Philippines</name>
    <dbReference type="NCBI Taxonomy" id="1448308"/>
    <lineage>
        <taxon>Eukaryota</taxon>
        <taxon>Fungi</taxon>
        <taxon>Dikarya</taxon>
        <taxon>Ascomycota</taxon>
        <taxon>Pezizomycotina</taxon>
        <taxon>Dothideomycetes</taxon>
        <taxon>Pleosporomycetidae</taxon>
        <taxon>Pleosporales</taxon>
        <taxon>Corynesporascaceae</taxon>
        <taxon>Corynespora</taxon>
    </lineage>
</organism>
<feature type="coiled-coil region" evidence="1">
    <location>
        <begin position="39"/>
        <end position="73"/>
    </location>
</feature>
<evidence type="ECO:0000313" key="4">
    <source>
        <dbReference type="EMBL" id="PSN61793.1"/>
    </source>
</evidence>
<feature type="non-terminal residue" evidence="4">
    <location>
        <position position="1"/>
    </location>
</feature>
<evidence type="ECO:0000256" key="2">
    <source>
        <dbReference type="SAM" id="Phobius"/>
    </source>
</evidence>